<evidence type="ECO:0000313" key="5">
    <source>
        <dbReference type="WBParaSite" id="ACAC_0000975301-mRNA-1"/>
    </source>
</evidence>
<dbReference type="PANTHER" id="PTHR24637:SF393">
    <property type="entry name" value="CUTICLE COLLAGEN ROL-6"/>
    <property type="match status" value="1"/>
</dbReference>
<dbReference type="Pfam" id="PF01391">
    <property type="entry name" value="Collagen"/>
    <property type="match status" value="2"/>
</dbReference>
<keyword evidence="4" id="KW-1185">Reference proteome</keyword>
<feature type="compositionally biased region" description="Basic and acidic residues" evidence="2">
    <location>
        <begin position="308"/>
        <end position="322"/>
    </location>
</feature>
<dbReference type="WBParaSite" id="ACAC_0000975301-mRNA-1">
    <property type="protein sequence ID" value="ACAC_0000975301-mRNA-1"/>
    <property type="gene ID" value="ACAC_0000975301"/>
</dbReference>
<dbReference type="STRING" id="6313.A0A0K0DFK6"/>
<protein>
    <submittedName>
        <fullName evidence="5">Col_cuticle_N domain-containing protein</fullName>
    </submittedName>
</protein>
<dbReference type="AlphaFoldDB" id="A0A0K0DFK6"/>
<dbReference type="SMART" id="SM01088">
    <property type="entry name" value="Col_cuticle_N"/>
    <property type="match status" value="1"/>
</dbReference>
<keyword evidence="1" id="KW-0677">Repeat</keyword>
<sequence>MSVISATSGVLLFSGTTLLVSLFAAATIYAQVNSFRNELDNEMNNFKVLTDDIWVDMIALGAGTPTNRFRRQAYSGQVASDFQPFIPSSVYGGYNAAGFQLTDVTPTILNVPTSPFVGGGILNVGNSRCYCTLDNNCPPGPPGITGDQGPDGYDGRDGVPGFDGFDAENISNEAPLGCYTCSQGLPGAQGPSGPHGIRGMRGAKGQPGMPGRDGNPGMPGEMGPPGPPGNDGQPGKPGEKGDDAENPIGRAGPRGSPGEQGPEGPEGTPGRDAYPGPQGPIGEQGVPGYQGAAGPDGDEGPQGPPGKPGRDAEYCRCPDRDVGGSVPQNPVNATDYRKKKRLY</sequence>
<feature type="domain" description="Nematode cuticle collagen N-terminal" evidence="3">
    <location>
        <begin position="5"/>
        <end position="57"/>
    </location>
</feature>
<feature type="compositionally biased region" description="Low complexity" evidence="2">
    <location>
        <begin position="253"/>
        <end position="270"/>
    </location>
</feature>
<dbReference type="InterPro" id="IPR008160">
    <property type="entry name" value="Collagen"/>
</dbReference>
<dbReference type="GO" id="GO:0060102">
    <property type="term" value="C:cuticular extracellular matrix"/>
    <property type="evidence" value="ECO:0007669"/>
    <property type="project" value="TreeGrafter"/>
</dbReference>
<dbReference type="PANTHER" id="PTHR24637">
    <property type="entry name" value="COLLAGEN"/>
    <property type="match status" value="1"/>
</dbReference>
<organism evidence="4 5">
    <name type="scientific">Angiostrongylus cantonensis</name>
    <name type="common">Rat lungworm</name>
    <dbReference type="NCBI Taxonomy" id="6313"/>
    <lineage>
        <taxon>Eukaryota</taxon>
        <taxon>Metazoa</taxon>
        <taxon>Ecdysozoa</taxon>
        <taxon>Nematoda</taxon>
        <taxon>Chromadorea</taxon>
        <taxon>Rhabditida</taxon>
        <taxon>Rhabditina</taxon>
        <taxon>Rhabditomorpha</taxon>
        <taxon>Strongyloidea</taxon>
        <taxon>Metastrongylidae</taxon>
        <taxon>Angiostrongylus</taxon>
    </lineage>
</organism>
<dbReference type="Gene3D" id="1.20.5.320">
    <property type="entry name" value="6-Phosphogluconate Dehydrogenase, domain 3"/>
    <property type="match status" value="1"/>
</dbReference>
<evidence type="ECO:0000256" key="2">
    <source>
        <dbReference type="SAM" id="MobiDB-lite"/>
    </source>
</evidence>
<reference evidence="5" key="2">
    <citation type="submission" date="2017-02" db="UniProtKB">
        <authorList>
            <consortium name="WormBaseParasite"/>
        </authorList>
    </citation>
    <scope>IDENTIFICATION</scope>
</reference>
<dbReference type="GO" id="GO:0042329">
    <property type="term" value="F:structural constituent of collagen and cuticulin-based cuticle"/>
    <property type="evidence" value="ECO:0007669"/>
    <property type="project" value="TreeGrafter"/>
</dbReference>
<dbReference type="Pfam" id="PF01484">
    <property type="entry name" value="Col_cuticle_N"/>
    <property type="match status" value="1"/>
</dbReference>
<name>A0A0K0DFK6_ANGCA</name>
<proteinExistence type="predicted"/>
<accession>A0A0K0DFK6</accession>
<evidence type="ECO:0000256" key="1">
    <source>
        <dbReference type="ARBA" id="ARBA00022737"/>
    </source>
</evidence>
<dbReference type="InterPro" id="IPR002486">
    <property type="entry name" value="Col_cuticle_N"/>
</dbReference>
<reference evidence="4" key="1">
    <citation type="submission" date="2012-09" db="EMBL/GenBank/DDBJ databases">
        <authorList>
            <person name="Martin A.A."/>
        </authorList>
    </citation>
    <scope>NUCLEOTIDE SEQUENCE</scope>
</reference>
<evidence type="ECO:0000313" key="4">
    <source>
        <dbReference type="Proteomes" id="UP000035642"/>
    </source>
</evidence>
<feature type="region of interest" description="Disordered" evidence="2">
    <location>
        <begin position="189"/>
        <end position="343"/>
    </location>
</feature>
<evidence type="ECO:0000259" key="3">
    <source>
        <dbReference type="SMART" id="SM01088"/>
    </source>
</evidence>
<dbReference type="Proteomes" id="UP000035642">
    <property type="component" value="Unassembled WGS sequence"/>
</dbReference>